<accession>A0A495E7F4</accession>
<keyword evidence="1" id="KW-0812">Transmembrane</keyword>
<name>A0A495E7F4_9FLAO</name>
<dbReference type="EMBL" id="RBIQ01000008">
    <property type="protein sequence ID" value="RKR12872.1"/>
    <property type="molecule type" value="Genomic_DNA"/>
</dbReference>
<feature type="transmembrane region" description="Helical" evidence="1">
    <location>
        <begin position="12"/>
        <end position="30"/>
    </location>
</feature>
<dbReference type="OrthoDB" id="1151358at2"/>
<protein>
    <submittedName>
        <fullName evidence="2">Uncharacterized protein</fullName>
    </submittedName>
</protein>
<gene>
    <name evidence="2" type="ORF">CLV91_1584</name>
</gene>
<keyword evidence="1" id="KW-1133">Transmembrane helix</keyword>
<proteinExistence type="predicted"/>
<evidence type="ECO:0000313" key="2">
    <source>
        <dbReference type="EMBL" id="RKR12872.1"/>
    </source>
</evidence>
<evidence type="ECO:0000313" key="3">
    <source>
        <dbReference type="Proteomes" id="UP000269412"/>
    </source>
</evidence>
<keyword evidence="1" id="KW-0472">Membrane</keyword>
<dbReference type="AlphaFoldDB" id="A0A495E7F4"/>
<comment type="caution">
    <text evidence="2">The sequence shown here is derived from an EMBL/GenBank/DDBJ whole genome shotgun (WGS) entry which is preliminary data.</text>
</comment>
<evidence type="ECO:0000256" key="1">
    <source>
        <dbReference type="SAM" id="Phobius"/>
    </source>
</evidence>
<feature type="transmembrane region" description="Helical" evidence="1">
    <location>
        <begin position="45"/>
        <end position="63"/>
    </location>
</feature>
<reference evidence="2 3" key="1">
    <citation type="submission" date="2018-10" db="EMBL/GenBank/DDBJ databases">
        <title>Genomic Encyclopedia of Archaeal and Bacterial Type Strains, Phase II (KMG-II): from individual species to whole genera.</title>
        <authorList>
            <person name="Goeker M."/>
        </authorList>
    </citation>
    <scope>NUCLEOTIDE SEQUENCE [LARGE SCALE GENOMIC DNA]</scope>
    <source>
        <strain evidence="2 3">DSM 25230</strain>
    </source>
</reference>
<keyword evidence="3" id="KW-1185">Reference proteome</keyword>
<dbReference type="Proteomes" id="UP000269412">
    <property type="component" value="Unassembled WGS sequence"/>
</dbReference>
<sequence>MQPKAFLKTLKFLHLSLVLGLVLFAVIAYMQNSEITAQPDSNNPFLYAVPIIAIIGYFGSQFLSKKMLSKITSNLSLEEKLKKYKSASHVKFMIIELPAIFALFAFYTTSNALPLVIAVSLIAYLFSQKPSLNKIKTDLNLNKEEIKALES</sequence>
<organism evidence="2 3">
    <name type="scientific">Maribacter vaceletii</name>
    <dbReference type="NCBI Taxonomy" id="1206816"/>
    <lineage>
        <taxon>Bacteria</taxon>
        <taxon>Pseudomonadati</taxon>
        <taxon>Bacteroidota</taxon>
        <taxon>Flavobacteriia</taxon>
        <taxon>Flavobacteriales</taxon>
        <taxon>Flavobacteriaceae</taxon>
        <taxon>Maribacter</taxon>
    </lineage>
</organism>